<proteinExistence type="predicted"/>
<keyword evidence="2" id="KW-0808">Transferase</keyword>
<dbReference type="PROSITE" id="PS00584">
    <property type="entry name" value="PFKB_KINASES_2"/>
    <property type="match status" value="1"/>
</dbReference>
<feature type="domain" description="Cytidyltransferase-like" evidence="8">
    <location>
        <begin position="333"/>
        <end position="426"/>
    </location>
</feature>
<evidence type="ECO:0000259" key="7">
    <source>
        <dbReference type="Pfam" id="PF00294"/>
    </source>
</evidence>
<dbReference type="InterPro" id="IPR014729">
    <property type="entry name" value="Rossmann-like_a/b/a_fold"/>
</dbReference>
<dbReference type="InterPro" id="IPR004821">
    <property type="entry name" value="Cyt_trans-like"/>
</dbReference>
<dbReference type="GO" id="GO:0016301">
    <property type="term" value="F:kinase activity"/>
    <property type="evidence" value="ECO:0007669"/>
    <property type="project" value="UniProtKB-KW"/>
</dbReference>
<evidence type="ECO:0000256" key="2">
    <source>
        <dbReference type="ARBA" id="ARBA00022679"/>
    </source>
</evidence>
<dbReference type="SUPFAM" id="SSF52374">
    <property type="entry name" value="Nucleotidylyl transferase"/>
    <property type="match status" value="1"/>
</dbReference>
<dbReference type="AlphaFoldDB" id="A0AAD1MVJ0"/>
<evidence type="ECO:0000256" key="1">
    <source>
        <dbReference type="ARBA" id="ARBA00004713"/>
    </source>
</evidence>
<evidence type="ECO:0000256" key="5">
    <source>
        <dbReference type="ARBA" id="ARBA00023268"/>
    </source>
</evidence>
<dbReference type="InterPro" id="IPR029056">
    <property type="entry name" value="Ribokinase-like"/>
</dbReference>
<feature type="domain" description="Carbohydrate kinase PfkB" evidence="7">
    <location>
        <begin position="5"/>
        <end position="291"/>
    </location>
</feature>
<evidence type="ECO:0000256" key="6">
    <source>
        <dbReference type="ARBA" id="ARBA00023277"/>
    </source>
</evidence>
<dbReference type="Proteomes" id="UP000466607">
    <property type="component" value="Chromosome"/>
</dbReference>
<name>A0AAD1MVJ0_9MYCO</name>
<dbReference type="PANTHER" id="PTHR43793:SF2">
    <property type="entry name" value="BIFUNCTIONAL PROTEIN HLDE"/>
    <property type="match status" value="1"/>
</dbReference>
<dbReference type="InterPro" id="IPR011611">
    <property type="entry name" value="PfkB_dom"/>
</dbReference>
<dbReference type="Pfam" id="PF00294">
    <property type="entry name" value="PfkB"/>
    <property type="match status" value="1"/>
</dbReference>
<keyword evidence="6" id="KW-0119">Carbohydrate metabolism</keyword>
<dbReference type="EMBL" id="AP022586">
    <property type="protein sequence ID" value="BBY17281.1"/>
    <property type="molecule type" value="Genomic_DNA"/>
</dbReference>
<keyword evidence="5" id="KW-0511">Multifunctional enzyme</keyword>
<sequence>MAEPLVIIGDSMLDVDIEGSATRLSPEAPVPVVDAERTWHRPGGAGLAAVLAARVDRDVVLVTALADDADGHALASLLEEAGVRVVALPLTGSTVCKTRIRAAGQSMLRLDHGDGTAAGGDLPDEVAVVLNAARAVCVADYGRGVCAHPGVRQLLTDVAERIPVVWDPHPRGAAPISGCWLVTPNQAEAERFSERGDSDAHSAERLRQRWRAHAVCVTLGAGGAVLASEAGSVHIPVPAAAGVSTGRRDTCGAGDRFAVAATQAFGAGDDAAAAVSAAVESASRFVTTGGAVGVSRAVAVGGRRAASQSSALTGDITEVRDRLRRRGGTLVATGGCFDLLHTGHVRLLHQARQLGDALVVLLNSDTSVRALKGPSRPVMAAEDRARVLAALACVDAVVIFDENSPEAALERLRPDIWVKGGDYTEADLPEAGVVRRHGGEVVLLPTVAGYSSSNLIAAASSTHAVRS</sequence>
<comment type="pathway">
    <text evidence="1">Bacterial outer membrane biogenesis; LPS core biosynthesis.</text>
</comment>
<dbReference type="Gene3D" id="3.40.1190.20">
    <property type="match status" value="1"/>
</dbReference>
<evidence type="ECO:0000256" key="4">
    <source>
        <dbReference type="ARBA" id="ARBA00022777"/>
    </source>
</evidence>
<evidence type="ECO:0000313" key="10">
    <source>
        <dbReference type="Proteomes" id="UP000466607"/>
    </source>
</evidence>
<evidence type="ECO:0000259" key="8">
    <source>
        <dbReference type="Pfam" id="PF01467"/>
    </source>
</evidence>
<keyword evidence="4" id="KW-0418">Kinase</keyword>
<accession>A0AAD1MVJ0</accession>
<gene>
    <name evidence="9" type="ORF">MLIT_28730</name>
</gene>
<dbReference type="Pfam" id="PF01467">
    <property type="entry name" value="CTP_transf_like"/>
    <property type="match status" value="1"/>
</dbReference>
<evidence type="ECO:0000313" key="9">
    <source>
        <dbReference type="EMBL" id="BBY17281.1"/>
    </source>
</evidence>
<organism evidence="9 10">
    <name type="scientific">Mycolicibacterium litorale</name>
    <dbReference type="NCBI Taxonomy" id="758802"/>
    <lineage>
        <taxon>Bacteria</taxon>
        <taxon>Bacillati</taxon>
        <taxon>Actinomycetota</taxon>
        <taxon>Actinomycetes</taxon>
        <taxon>Mycobacteriales</taxon>
        <taxon>Mycobacteriaceae</taxon>
        <taxon>Mycolicibacterium</taxon>
    </lineage>
</organism>
<protein>
    <submittedName>
        <fullName evidence="9">Bifunctional protein HldE</fullName>
    </submittedName>
</protein>
<dbReference type="PANTHER" id="PTHR43793">
    <property type="entry name" value="FAD SYNTHASE"/>
    <property type="match status" value="1"/>
</dbReference>
<dbReference type="Gene3D" id="3.40.50.620">
    <property type="entry name" value="HUPs"/>
    <property type="match status" value="1"/>
</dbReference>
<dbReference type="GO" id="GO:0016779">
    <property type="term" value="F:nucleotidyltransferase activity"/>
    <property type="evidence" value="ECO:0007669"/>
    <property type="project" value="UniProtKB-KW"/>
</dbReference>
<dbReference type="InterPro" id="IPR002173">
    <property type="entry name" value="Carboh/pur_kinase_PfkB_CS"/>
</dbReference>
<evidence type="ECO:0000256" key="3">
    <source>
        <dbReference type="ARBA" id="ARBA00022695"/>
    </source>
</evidence>
<dbReference type="InterPro" id="IPR050385">
    <property type="entry name" value="Archaeal_FAD_synthase"/>
</dbReference>
<reference evidence="9 10" key="1">
    <citation type="journal article" date="2019" name="Emerg. Microbes Infect.">
        <title>Comprehensive subspecies identification of 175 nontuberculous mycobacteria species based on 7547 genomic profiles.</title>
        <authorList>
            <person name="Matsumoto Y."/>
            <person name="Kinjo T."/>
            <person name="Motooka D."/>
            <person name="Nabeya D."/>
            <person name="Jung N."/>
            <person name="Uechi K."/>
            <person name="Horii T."/>
            <person name="Iida T."/>
            <person name="Fujita J."/>
            <person name="Nakamura S."/>
        </authorList>
    </citation>
    <scope>NUCLEOTIDE SEQUENCE [LARGE SCALE GENOMIC DNA]</scope>
    <source>
        <strain evidence="9 10">JCM 17423</strain>
    </source>
</reference>
<dbReference type="SUPFAM" id="SSF53613">
    <property type="entry name" value="Ribokinase-like"/>
    <property type="match status" value="1"/>
</dbReference>
<dbReference type="RefSeq" id="WP_234880132.1">
    <property type="nucleotide sequence ID" value="NZ_AP022586.1"/>
</dbReference>
<keyword evidence="10" id="KW-1185">Reference proteome</keyword>
<keyword evidence="3" id="KW-0548">Nucleotidyltransferase</keyword>
<dbReference type="NCBIfam" id="TIGR00125">
    <property type="entry name" value="cyt_tran_rel"/>
    <property type="match status" value="1"/>
</dbReference>